<proteinExistence type="predicted"/>
<accession>A0A7V8NW75</accession>
<dbReference type="AlphaFoldDB" id="A0A7V8NW75"/>
<evidence type="ECO:0000256" key="1">
    <source>
        <dbReference type="SAM" id="MobiDB-lite"/>
    </source>
</evidence>
<organism evidence="2 3">
    <name type="scientific">Candidatus Acidiferrum panamense</name>
    <dbReference type="NCBI Taxonomy" id="2741543"/>
    <lineage>
        <taxon>Bacteria</taxon>
        <taxon>Pseudomonadati</taxon>
        <taxon>Acidobacteriota</taxon>
        <taxon>Terriglobia</taxon>
        <taxon>Candidatus Acidiferrales</taxon>
        <taxon>Candidatus Acidiferrum</taxon>
    </lineage>
</organism>
<feature type="non-terminal residue" evidence="2">
    <location>
        <position position="1"/>
    </location>
</feature>
<feature type="compositionally biased region" description="Pro residues" evidence="1">
    <location>
        <begin position="123"/>
        <end position="139"/>
    </location>
</feature>
<dbReference type="GO" id="GO:0005975">
    <property type="term" value="P:carbohydrate metabolic process"/>
    <property type="evidence" value="ECO:0007669"/>
    <property type="project" value="InterPro"/>
</dbReference>
<name>A0A7V8NW75_9BACT</name>
<keyword evidence="3" id="KW-1185">Reference proteome</keyword>
<feature type="region of interest" description="Disordered" evidence="1">
    <location>
        <begin position="1"/>
        <end position="23"/>
    </location>
</feature>
<evidence type="ECO:0000313" key="2">
    <source>
        <dbReference type="EMBL" id="MBA0088659.1"/>
    </source>
</evidence>
<evidence type="ECO:0000313" key="3">
    <source>
        <dbReference type="Proteomes" id="UP000567293"/>
    </source>
</evidence>
<dbReference type="InterPro" id="IPR008928">
    <property type="entry name" value="6-hairpin_glycosidase_sf"/>
</dbReference>
<gene>
    <name evidence="2" type="ORF">HRJ53_27030</name>
</gene>
<sequence length="772" mass="85680">ASVPLGQAAGAFAEQPHREQSSLPSSALEGHTLIAEFTLNATTWRVYEDLRTRDGEITFVSADGAERVLRKAAEAAFPEADPPHLGLSMDDIGLAGTDLLAEKLLASGDDPDPAAVKSAAPPQGSPVPRPPGQPPPPFQPRARWDTFVGTKECSDTMPVYPPGNTRTYHPNQYFPELRNGDIVAKRFDGLLGGWMPAVRKLFPTSASAYIEVIVFGDVEARDRFIVQTWHRTTTVEDGKVTKAVYGYSYPAYPPARQDPKPEEFYRALLVFAEYWDKLMASFTPMSLPDESWTDMAKHAFAKELVVRPGGVYPKYGAVDRDYYGPEYDGFQDIFTMSTYANLECGRFDEAHAIIDNYLTDFVDAKGMNNMRGPETAQFGLTLSLLARYFNYTRDATLIQRHRAKLLATASMLEKMHEESLKLPKDDVGYGLIRGWSESDACLAATPQLWWLPYFANSAFAARGLQDFAHALTAMDHGGTSQAQQWLDRAKTLRDATISAMEKDMWRDRKPPYVGTYPGTKMTFRESLEKERPSPQQWAHRPYAELLQADILPDELANAVIDSMRAYGATTIGVVANVGPARPGARAILGFISYGYAQMLLRLDRVEEYLLFLYAHRYHDHTRGSWVAGEVSGINGGTALFCIPAQQTIPLLVRWMLVLEDSDAERLYFAKGVPREWVISGRPVRIQQAPTRWGRVSMNLAAAPASKSVVASVELARPGAPKEINVKLRVAKQTRLRSVSVNGRPAQLSGKHADTVIVSTGDEKYFEVVGQLN</sequence>
<comment type="caution">
    <text evidence="2">The sequence shown here is derived from an EMBL/GenBank/DDBJ whole genome shotgun (WGS) entry which is preliminary data.</text>
</comment>
<dbReference type="SUPFAM" id="SSF48208">
    <property type="entry name" value="Six-hairpin glycosidases"/>
    <property type="match status" value="1"/>
</dbReference>
<protein>
    <submittedName>
        <fullName evidence="2">Tat pathway signal protein</fullName>
    </submittedName>
</protein>
<dbReference type="EMBL" id="JACDQQ010002616">
    <property type="protein sequence ID" value="MBA0088659.1"/>
    <property type="molecule type" value="Genomic_DNA"/>
</dbReference>
<reference evidence="2" key="1">
    <citation type="submission" date="2020-06" db="EMBL/GenBank/DDBJ databases">
        <title>Legume-microbial interactions unlock mineral nutrients during tropical forest succession.</title>
        <authorList>
            <person name="Epihov D.Z."/>
        </authorList>
    </citation>
    <scope>NUCLEOTIDE SEQUENCE [LARGE SCALE GENOMIC DNA]</scope>
    <source>
        <strain evidence="2">Pan2503</strain>
    </source>
</reference>
<feature type="region of interest" description="Disordered" evidence="1">
    <location>
        <begin position="106"/>
        <end position="141"/>
    </location>
</feature>
<dbReference type="Proteomes" id="UP000567293">
    <property type="component" value="Unassembled WGS sequence"/>
</dbReference>